<protein>
    <submittedName>
        <fullName evidence="2">Uncharacterized protein</fullName>
    </submittedName>
</protein>
<evidence type="ECO:0000313" key="2">
    <source>
        <dbReference type="EMBL" id="SJM52578.1"/>
    </source>
</evidence>
<sequence>MNPPSAKNATAEPSGGPVTGSSQFGSTGWFHALPTGIRPRKDHLVNIRQAIFASVASAGVLAAGWVGGTPPVAQATPTPAPYRLGSAASGSSAATTTRLAAAPSTLSSVRRQQLRGSEPVQLISRPGPPVADGVRA</sequence>
<organism evidence="2 3">
    <name type="scientific">Arthrobacter rhombi</name>
    <dbReference type="NCBI Taxonomy" id="71253"/>
    <lineage>
        <taxon>Bacteria</taxon>
        <taxon>Bacillati</taxon>
        <taxon>Actinomycetota</taxon>
        <taxon>Actinomycetes</taxon>
        <taxon>Micrococcales</taxon>
        <taxon>Micrococcaceae</taxon>
        <taxon>Arthrobacter</taxon>
    </lineage>
</organism>
<evidence type="ECO:0000256" key="1">
    <source>
        <dbReference type="SAM" id="MobiDB-lite"/>
    </source>
</evidence>
<reference evidence="2 3" key="1">
    <citation type="submission" date="2017-02" db="EMBL/GenBank/DDBJ databases">
        <authorList>
            <person name="Peterson S.W."/>
        </authorList>
    </citation>
    <scope>NUCLEOTIDE SEQUENCE [LARGE SCALE GENOMIC DNA]</scope>
    <source>
        <strain evidence="2 3">B Ar 00.02</strain>
    </source>
</reference>
<name>A0A1R4F9J0_9MICC</name>
<evidence type="ECO:0000313" key="3">
    <source>
        <dbReference type="Proteomes" id="UP000195913"/>
    </source>
</evidence>
<accession>A0A1R4F9J0</accession>
<feature type="region of interest" description="Disordered" evidence="1">
    <location>
        <begin position="84"/>
        <end position="136"/>
    </location>
</feature>
<gene>
    <name evidence="2" type="ORF">FM101_02840</name>
</gene>
<proteinExistence type="predicted"/>
<feature type="region of interest" description="Disordered" evidence="1">
    <location>
        <begin position="1"/>
        <end position="35"/>
    </location>
</feature>
<keyword evidence="3" id="KW-1185">Reference proteome</keyword>
<dbReference type="AlphaFoldDB" id="A0A1R4F9J0"/>
<dbReference type="EMBL" id="FUHW01000014">
    <property type="protein sequence ID" value="SJM52578.1"/>
    <property type="molecule type" value="Genomic_DNA"/>
</dbReference>
<feature type="compositionally biased region" description="Low complexity" evidence="1">
    <location>
        <begin position="84"/>
        <end position="108"/>
    </location>
</feature>
<dbReference type="Proteomes" id="UP000195913">
    <property type="component" value="Unassembled WGS sequence"/>
</dbReference>